<evidence type="ECO:0000313" key="2">
    <source>
        <dbReference type="Proteomes" id="UP000050465"/>
    </source>
</evidence>
<organism evidence="1 2">
    <name type="scientific">Phormidesmis priestleyi Ana</name>
    <dbReference type="NCBI Taxonomy" id="1666911"/>
    <lineage>
        <taxon>Bacteria</taxon>
        <taxon>Bacillati</taxon>
        <taxon>Cyanobacteriota</taxon>
        <taxon>Cyanophyceae</taxon>
        <taxon>Leptolyngbyales</taxon>
        <taxon>Leptolyngbyaceae</taxon>
        <taxon>Phormidesmis</taxon>
    </lineage>
</organism>
<gene>
    <name evidence="1" type="ORF">HLUCCA11_06475</name>
</gene>
<dbReference type="AlphaFoldDB" id="A0A0P8A0R1"/>
<proteinExistence type="predicted"/>
<reference evidence="1 2" key="1">
    <citation type="submission" date="2015-09" db="EMBL/GenBank/DDBJ databases">
        <title>Identification and resolution of microdiversity through metagenomic sequencing of parallel consortia.</title>
        <authorList>
            <person name="Nelson W.C."/>
            <person name="Romine M.F."/>
            <person name="Lindemann S.R."/>
        </authorList>
    </citation>
    <scope>NUCLEOTIDE SEQUENCE [LARGE SCALE GENOMIC DNA]</scope>
    <source>
        <strain evidence="1">Ana</strain>
    </source>
</reference>
<accession>A0A0P8A0R1</accession>
<protein>
    <submittedName>
        <fullName evidence="1">Uncharacterized protein</fullName>
    </submittedName>
</protein>
<dbReference type="EMBL" id="LJZR01000006">
    <property type="protein sequence ID" value="KPQ36505.1"/>
    <property type="molecule type" value="Genomic_DNA"/>
</dbReference>
<name>A0A0P8A0R1_9CYAN</name>
<sequence length="69" mass="7468">MTALPPCPPNLGGSEFGLSQNFGKPIIDSRDKSSLFRGGVQYLQINSTFQSKQRNSIHIGGNLMTATRS</sequence>
<evidence type="ECO:0000313" key="1">
    <source>
        <dbReference type="EMBL" id="KPQ36505.1"/>
    </source>
</evidence>
<comment type="caution">
    <text evidence="1">The sequence shown here is derived from an EMBL/GenBank/DDBJ whole genome shotgun (WGS) entry which is preliminary data.</text>
</comment>
<dbReference type="Proteomes" id="UP000050465">
    <property type="component" value="Unassembled WGS sequence"/>
</dbReference>